<dbReference type="InterPro" id="IPR012462">
    <property type="entry name" value="UFSP1/2_DUB_cat"/>
</dbReference>
<evidence type="ECO:0000256" key="2">
    <source>
        <dbReference type="SAM" id="MobiDB-lite"/>
    </source>
</evidence>
<dbReference type="Proteomes" id="UP000054018">
    <property type="component" value="Unassembled WGS sequence"/>
</dbReference>
<evidence type="ECO:0000259" key="3">
    <source>
        <dbReference type="Pfam" id="PF07910"/>
    </source>
</evidence>
<reference evidence="5" key="2">
    <citation type="submission" date="2015-01" db="EMBL/GenBank/DDBJ databases">
        <title>Evolutionary Origins and Diversification of the Mycorrhizal Mutualists.</title>
        <authorList>
            <consortium name="DOE Joint Genome Institute"/>
            <consortium name="Mycorrhizal Genomics Consortium"/>
            <person name="Kohler A."/>
            <person name="Kuo A."/>
            <person name="Nagy L.G."/>
            <person name="Floudas D."/>
            <person name="Copeland A."/>
            <person name="Barry K.W."/>
            <person name="Cichocki N."/>
            <person name="Veneault-Fourrey C."/>
            <person name="LaButti K."/>
            <person name="Lindquist E.A."/>
            <person name="Lipzen A."/>
            <person name="Lundell T."/>
            <person name="Morin E."/>
            <person name="Murat C."/>
            <person name="Riley R."/>
            <person name="Ohm R."/>
            <person name="Sun H."/>
            <person name="Tunlid A."/>
            <person name="Henrissat B."/>
            <person name="Grigoriev I.V."/>
            <person name="Hibbett D.S."/>
            <person name="Martin F."/>
        </authorList>
    </citation>
    <scope>NUCLEOTIDE SEQUENCE [LARGE SCALE GENOMIC DNA]</scope>
    <source>
        <strain evidence="5">441</strain>
    </source>
</reference>
<dbReference type="STRING" id="765257.A0A0C9ZRV8"/>
<reference evidence="4 5" key="1">
    <citation type="submission" date="2014-04" db="EMBL/GenBank/DDBJ databases">
        <authorList>
            <consortium name="DOE Joint Genome Institute"/>
            <person name="Kuo A."/>
            <person name="Kohler A."/>
            <person name="Costa M.D."/>
            <person name="Nagy L.G."/>
            <person name="Floudas D."/>
            <person name="Copeland A."/>
            <person name="Barry K.W."/>
            <person name="Cichocki N."/>
            <person name="Veneault-Fourrey C."/>
            <person name="LaButti K."/>
            <person name="Lindquist E.A."/>
            <person name="Lipzen A."/>
            <person name="Lundell T."/>
            <person name="Morin E."/>
            <person name="Murat C."/>
            <person name="Sun H."/>
            <person name="Tunlid A."/>
            <person name="Henrissat B."/>
            <person name="Grigoriev I.V."/>
            <person name="Hibbett D.S."/>
            <person name="Martin F."/>
            <person name="Nordberg H.P."/>
            <person name="Cantor M.N."/>
            <person name="Hua S.X."/>
        </authorList>
    </citation>
    <scope>NUCLEOTIDE SEQUENCE [LARGE SCALE GENOMIC DNA]</scope>
    <source>
        <strain evidence="4 5">441</strain>
    </source>
</reference>
<dbReference type="EMBL" id="KN833712">
    <property type="protein sequence ID" value="KIK24977.1"/>
    <property type="molecule type" value="Genomic_DNA"/>
</dbReference>
<sequence>MEDDVEIIGESSRAGNNDICQLCSSNLQDLSPEQRDQHYENSHIRKKPPSVNKRRLSRKTVAAPSSSKPRLRGVPCLGKRSEEQFWYPTLSEPPPANYTPGVLSILKEGLKKSNLKGYTDRAVLCYERTPHIAPTFDRSWGCGYRNFLMACAALMDQQIQPSYLGCLDRPMSPGVNNLQQWIEDAWEQGYDKIGAEQLKNKLVGTEKFIGTAEMYVALSFRGIPCILVDFDLRSSKGLDRLTDWFVEYFSDSVKKQGTVNDALRDGSPVITTEKMPVILQYEGHSVTVVGYEVQSRSREVNLLVFDPSSSISKDVRSAALAGSRSVTWTSASKTSRALKIGQRKLKGSSRKRARLDSDGESAIVISDSDDEEKGGKENTNLILRTAHFIRGFRWKKSNLLKRKDFQLLYFPMDKPLSEQARRQRQVVSSTLG</sequence>
<name>A0A0C9ZRV8_9AGAM</name>
<accession>A0A0C9ZRV8</accession>
<dbReference type="Pfam" id="PF07910">
    <property type="entry name" value="Peptidase_C78"/>
    <property type="match status" value="1"/>
</dbReference>
<feature type="region of interest" description="Disordered" evidence="2">
    <location>
        <begin position="33"/>
        <end position="71"/>
    </location>
</feature>
<feature type="compositionally biased region" description="Basic and acidic residues" evidence="2">
    <location>
        <begin position="33"/>
        <end position="43"/>
    </location>
</feature>
<evidence type="ECO:0000256" key="1">
    <source>
        <dbReference type="ARBA" id="ARBA00022801"/>
    </source>
</evidence>
<dbReference type="AlphaFoldDB" id="A0A0C9ZRV8"/>
<dbReference type="OrthoDB" id="288987at2759"/>
<dbReference type="GO" id="GO:0016787">
    <property type="term" value="F:hydrolase activity"/>
    <property type="evidence" value="ECO:0007669"/>
    <property type="project" value="UniProtKB-KW"/>
</dbReference>
<dbReference type="Gene3D" id="3.90.70.130">
    <property type="match status" value="1"/>
</dbReference>
<evidence type="ECO:0000313" key="5">
    <source>
        <dbReference type="Proteomes" id="UP000054018"/>
    </source>
</evidence>
<protein>
    <recommendedName>
        <fullName evidence="3">UFSP1/2/DUB catalytic domain-containing protein</fullName>
    </recommendedName>
</protein>
<feature type="domain" description="UFSP1/2/DUB catalytic" evidence="3">
    <location>
        <begin position="122"/>
        <end position="328"/>
    </location>
</feature>
<keyword evidence="5" id="KW-1185">Reference proteome</keyword>
<proteinExistence type="predicted"/>
<organism evidence="4 5">
    <name type="scientific">Pisolithus microcarpus 441</name>
    <dbReference type="NCBI Taxonomy" id="765257"/>
    <lineage>
        <taxon>Eukaryota</taxon>
        <taxon>Fungi</taxon>
        <taxon>Dikarya</taxon>
        <taxon>Basidiomycota</taxon>
        <taxon>Agaricomycotina</taxon>
        <taxon>Agaricomycetes</taxon>
        <taxon>Agaricomycetidae</taxon>
        <taxon>Boletales</taxon>
        <taxon>Sclerodermatineae</taxon>
        <taxon>Pisolithaceae</taxon>
        <taxon>Pisolithus</taxon>
    </lineage>
</organism>
<keyword evidence="1" id="KW-0378">Hydrolase</keyword>
<gene>
    <name evidence="4" type="ORF">PISMIDRAFT_369532</name>
</gene>
<evidence type="ECO:0000313" key="4">
    <source>
        <dbReference type="EMBL" id="KIK24977.1"/>
    </source>
</evidence>
<dbReference type="HOGENOM" id="CLU_029795_0_0_1"/>
<feature type="compositionally biased region" description="Basic residues" evidence="2">
    <location>
        <begin position="44"/>
        <end position="58"/>
    </location>
</feature>